<dbReference type="AlphaFoldDB" id="A0A6N6MEX8"/>
<dbReference type="Proteomes" id="UP000441333">
    <property type="component" value="Unassembled WGS sequence"/>
</dbReference>
<proteinExistence type="predicted"/>
<reference evidence="1 2" key="1">
    <citation type="submission" date="2019-09" db="EMBL/GenBank/DDBJ databases">
        <authorList>
            <person name="Cao W.R."/>
        </authorList>
    </citation>
    <scope>NUCLEOTIDE SEQUENCE [LARGE SCALE GENOMIC DNA]</scope>
    <source>
        <strain evidence="1 2">B1N29</strain>
    </source>
</reference>
<comment type="caution">
    <text evidence="1">The sequence shown here is derived from an EMBL/GenBank/DDBJ whole genome shotgun (WGS) entry which is preliminary data.</text>
</comment>
<accession>A0A6N6MEX8</accession>
<dbReference type="EMBL" id="WAAT01000037">
    <property type="protein sequence ID" value="KAB1068304.1"/>
    <property type="molecule type" value="Genomic_DNA"/>
</dbReference>
<dbReference type="RefSeq" id="WP_150937951.1">
    <property type="nucleotide sequence ID" value="NZ_WAAT01000037.1"/>
</dbReference>
<organism evidence="1 2">
    <name type="scientific">Pseudotamlana haliotis</name>
    <dbReference type="NCBI Taxonomy" id="2614804"/>
    <lineage>
        <taxon>Bacteria</taxon>
        <taxon>Pseudomonadati</taxon>
        <taxon>Bacteroidota</taxon>
        <taxon>Flavobacteriia</taxon>
        <taxon>Flavobacteriales</taxon>
        <taxon>Flavobacteriaceae</taxon>
        <taxon>Pseudotamlana</taxon>
    </lineage>
</organism>
<gene>
    <name evidence="1" type="ORF">F6U93_06275</name>
</gene>
<sequence>MKNLNKSKIKESSGSLFFRNLKLVMIICVMGCFLLTSCSEDDVTDALGFGGCDFDWEDEYEDALSDSQQAYQDFLENPTAENCKEYKAATIRFWEAIEDIYDCIPYYGDDYDDQFKEAKEELEDTDCDDL</sequence>
<protein>
    <submittedName>
        <fullName evidence="1">Uncharacterized protein</fullName>
    </submittedName>
</protein>
<name>A0A6N6MEX8_9FLAO</name>
<evidence type="ECO:0000313" key="1">
    <source>
        <dbReference type="EMBL" id="KAB1068304.1"/>
    </source>
</evidence>
<evidence type="ECO:0000313" key="2">
    <source>
        <dbReference type="Proteomes" id="UP000441333"/>
    </source>
</evidence>
<keyword evidence="2" id="KW-1185">Reference proteome</keyword>